<gene>
    <name evidence="2" type="ORF">VC83_05168</name>
</gene>
<organism evidence="2">
    <name type="scientific">Pseudogymnoascus destructans</name>
    <dbReference type="NCBI Taxonomy" id="655981"/>
    <lineage>
        <taxon>Eukaryota</taxon>
        <taxon>Fungi</taxon>
        <taxon>Dikarya</taxon>
        <taxon>Ascomycota</taxon>
        <taxon>Pezizomycotina</taxon>
        <taxon>Leotiomycetes</taxon>
        <taxon>Thelebolales</taxon>
        <taxon>Thelebolaceae</taxon>
        <taxon>Pseudogymnoascus</taxon>
    </lineage>
</organism>
<evidence type="ECO:0000313" key="2">
    <source>
        <dbReference type="EMBL" id="OAF58684.1"/>
    </source>
</evidence>
<dbReference type="GeneID" id="36288235"/>
<accession>A0A177ABX8</accession>
<evidence type="ECO:0000256" key="1">
    <source>
        <dbReference type="SAM" id="MobiDB-lite"/>
    </source>
</evidence>
<reference evidence="2" key="1">
    <citation type="submission" date="2016-03" db="EMBL/GenBank/DDBJ databases">
        <title>Updated assembly of Pseudogymnoascus destructans, the fungus causing white-nose syndrome of bats.</title>
        <authorList>
            <person name="Palmer J.M."/>
            <person name="Drees K.P."/>
            <person name="Foster J.T."/>
            <person name="Lindner D.L."/>
        </authorList>
    </citation>
    <scope>NUCLEOTIDE SEQUENCE [LARGE SCALE GENOMIC DNA]</scope>
    <source>
        <strain evidence="2">20631-21</strain>
    </source>
</reference>
<sequence>MGTKNFEVNGRKDKGRADLTMTTTRTPRRVHLVAELKITQRRSRNNNMIDHKHTTEHSPNTRTRRTITKPSQANVRTNERQQQHDTTQQQHQSKRKQPSSNFLN</sequence>
<dbReference type="RefSeq" id="XP_024323968.1">
    <property type="nucleotide sequence ID" value="XM_024468793.1"/>
</dbReference>
<protein>
    <submittedName>
        <fullName evidence="2">Uncharacterized protein</fullName>
    </submittedName>
</protein>
<dbReference type="Proteomes" id="UP000077154">
    <property type="component" value="Unassembled WGS sequence"/>
</dbReference>
<name>A0A177ABX8_9PEZI</name>
<dbReference type="AlphaFoldDB" id="A0A177ABX8"/>
<feature type="region of interest" description="Disordered" evidence="1">
    <location>
        <begin position="39"/>
        <end position="104"/>
    </location>
</feature>
<feature type="region of interest" description="Disordered" evidence="1">
    <location>
        <begin position="1"/>
        <end position="27"/>
    </location>
</feature>
<proteinExistence type="predicted"/>
<dbReference type="EMBL" id="KV441396">
    <property type="protein sequence ID" value="OAF58684.1"/>
    <property type="molecule type" value="Genomic_DNA"/>
</dbReference>